<dbReference type="Proteomes" id="UP000682892">
    <property type="component" value="Chromosome 3"/>
</dbReference>
<dbReference type="InterPro" id="IPR005026">
    <property type="entry name" value="SAPAP"/>
</dbReference>
<dbReference type="OMA" id="RERCILR"/>
<dbReference type="GO" id="GO:0098978">
    <property type="term" value="C:glutamatergic synapse"/>
    <property type="evidence" value="ECO:0007669"/>
    <property type="project" value="TreeGrafter"/>
</dbReference>
<feature type="compositionally biased region" description="Basic and acidic residues" evidence="2">
    <location>
        <begin position="534"/>
        <end position="547"/>
    </location>
</feature>
<dbReference type="PANTHER" id="PTHR12353:SF31">
    <property type="entry name" value="LD44824P"/>
    <property type="match status" value="1"/>
</dbReference>
<dbReference type="GO" id="GO:0060090">
    <property type="term" value="F:molecular adaptor activity"/>
    <property type="evidence" value="ECO:0007669"/>
    <property type="project" value="TreeGrafter"/>
</dbReference>
<gene>
    <name evidence="3" type="ORF">AaeL_AAEL011250</name>
</gene>
<evidence type="ECO:0000256" key="2">
    <source>
        <dbReference type="SAM" id="MobiDB-lite"/>
    </source>
</evidence>
<evidence type="ECO:0000313" key="4">
    <source>
        <dbReference type="Proteomes" id="UP000682892"/>
    </source>
</evidence>
<protein>
    <submittedName>
        <fullName evidence="3">AAEL011250-PA</fullName>
    </submittedName>
</protein>
<feature type="non-terminal residue" evidence="3">
    <location>
        <position position="1"/>
    </location>
</feature>
<dbReference type="AlphaFoldDB" id="Q16QL4"/>
<organism evidence="3 4">
    <name type="scientific">Aedes aegypti</name>
    <name type="common">Yellowfever mosquito</name>
    <name type="synonym">Culex aegypti</name>
    <dbReference type="NCBI Taxonomy" id="7159"/>
    <lineage>
        <taxon>Eukaryota</taxon>
        <taxon>Metazoa</taxon>
        <taxon>Ecdysozoa</taxon>
        <taxon>Arthropoda</taxon>
        <taxon>Hexapoda</taxon>
        <taxon>Insecta</taxon>
        <taxon>Pterygota</taxon>
        <taxon>Neoptera</taxon>
        <taxon>Endopterygota</taxon>
        <taxon>Diptera</taxon>
        <taxon>Nematocera</taxon>
        <taxon>Culicoidea</taxon>
        <taxon>Culicidae</taxon>
        <taxon>Culicinae</taxon>
        <taxon>Aedini</taxon>
        <taxon>Aedes</taxon>
        <taxon>Stegomyia</taxon>
    </lineage>
</organism>
<accession>Q16QL4</accession>
<dbReference type="PANTHER" id="PTHR12353">
    <property type="entry name" value="DISKS LARGE-ASSOCIATED PROTEIN DAP SAP90/PSD-95-ASSOCIATED PROTEIN"/>
    <property type="match status" value="1"/>
</dbReference>
<dbReference type="VEuPathDB" id="VectorBase:AAEL008686"/>
<sequence>LADTSGELNFLTPNSAKDIQREFTAGIKERCKIPVINCQAVTTVLDPVTGNISTVLTTTSPQAETATTAVASKKPSYLNLACCVNGYSNLTTYDSKLRQDINKSREVSPNRPIIATLHYNRSEGGNFQLTAPTLSYISMNNTINNNVSNGGKFGGMVNGAGRFVGSGGGAATGQDVTDNAMFNGNGFGGGGLRTRVISSQSQISSVKETERVIKKSFIQQRVEKLYGNAEGVVINKQIYNSNERKYLNNIANENVSKNYTNALHLNGNGNVATNGDMEALPVLRHLRPEFRAQLQIFSPKKVPKTSPSRSSTTVTSTKTKTIKAACIESQSEPSLSVVKTTESVTSGISSDATIAPLHDNRNGNHFLQVLKNEQNRLLTMAANIERDVEQSKADGVEISEEVAGYVLVAAGKARLLCSQKMKQFEGLCYSNLNQSPDEKFQTTCEDLRGFWDMVMLQVNDVDASFSEIDSFRRNGWKKPTPKSPTPQVRSTARSTKLTKRPFKSPATTSTNGTGNSADGSAADTKKAAAAAAAAKREAQRKQLMELKRKQKLA</sequence>
<proteinExistence type="inferred from homology"/>
<feature type="region of interest" description="Disordered" evidence="2">
    <location>
        <begin position="472"/>
        <end position="553"/>
    </location>
</feature>
<feature type="compositionally biased region" description="Polar residues" evidence="2">
    <location>
        <begin position="485"/>
        <end position="495"/>
    </location>
</feature>
<feature type="compositionally biased region" description="Polar residues" evidence="2">
    <location>
        <begin position="505"/>
        <end position="518"/>
    </location>
</feature>
<dbReference type="eggNOG" id="KOG3971">
    <property type="taxonomic scope" value="Eukaryota"/>
</dbReference>
<dbReference type="Pfam" id="PF03359">
    <property type="entry name" value="GKAP"/>
    <property type="match status" value="1"/>
</dbReference>
<reference evidence="3" key="1">
    <citation type="submission" date="2005-10" db="EMBL/GenBank/DDBJ databases">
        <authorList>
            <person name="Loftus B.J."/>
            <person name="Nene V.M."/>
            <person name="Hannick L.I."/>
            <person name="Bidwell S."/>
            <person name="Haas B."/>
            <person name="Amedeo P."/>
            <person name="Orvis J."/>
            <person name="Wortman J.R."/>
            <person name="White O.R."/>
            <person name="Salzberg S."/>
            <person name="Shumway M."/>
            <person name="Koo H."/>
            <person name="Zhao Y."/>
            <person name="Holmes M."/>
            <person name="Miller J."/>
            <person name="Schatz M."/>
            <person name="Pop M."/>
            <person name="Pai G."/>
            <person name="Utterback T."/>
            <person name="Rogers Y.-H."/>
            <person name="Kravitz S."/>
            <person name="Fraser C.M."/>
        </authorList>
    </citation>
    <scope>NUCLEOTIDE SEQUENCE</scope>
    <source>
        <strain evidence="3">Liverpool</strain>
    </source>
</reference>
<name>Q16QL4_AEDAE</name>
<feature type="non-terminal residue" evidence="3">
    <location>
        <position position="553"/>
    </location>
</feature>
<dbReference type="HOGENOM" id="CLU_011221_0_0_1"/>
<dbReference type="PhylomeDB" id="Q16QL4"/>
<dbReference type="GO" id="GO:0099572">
    <property type="term" value="C:postsynaptic specialization"/>
    <property type="evidence" value="ECO:0007669"/>
    <property type="project" value="TreeGrafter"/>
</dbReference>
<dbReference type="GO" id="GO:0023052">
    <property type="term" value="P:signaling"/>
    <property type="evidence" value="ECO:0007669"/>
    <property type="project" value="InterPro"/>
</dbReference>
<dbReference type="EMBL" id="CH477745">
    <property type="protein sequence ID" value="EAT36679.1"/>
    <property type="molecule type" value="Genomic_DNA"/>
</dbReference>
<dbReference type="PaxDb" id="7159-AAEL011250-PA"/>
<reference evidence="3" key="3">
    <citation type="submission" date="2012-09" db="EMBL/GenBank/DDBJ databases">
        <authorList>
            <consortium name="VectorBase"/>
        </authorList>
    </citation>
    <scope>NUCLEOTIDE SEQUENCE</scope>
    <source>
        <strain evidence="3">Liverpool</strain>
    </source>
</reference>
<reference evidence="3" key="2">
    <citation type="journal article" date="2007" name="Science">
        <title>Genome sequence of Aedes aegypti, a major arbovirus vector.</title>
        <authorList>
            <person name="Nene V."/>
            <person name="Wortman J.R."/>
            <person name="Lawson D."/>
            <person name="Haas B."/>
            <person name="Kodira C."/>
            <person name="Tu Z.J."/>
            <person name="Loftus B."/>
            <person name="Xi Z."/>
            <person name="Megy K."/>
            <person name="Grabherr M."/>
            <person name="Ren Q."/>
            <person name="Zdobnov E.M."/>
            <person name="Lobo N.F."/>
            <person name="Campbell K.S."/>
            <person name="Brown S.E."/>
            <person name="Bonaldo M.F."/>
            <person name="Zhu J."/>
            <person name="Sinkins S.P."/>
            <person name="Hogenkamp D.G."/>
            <person name="Amedeo P."/>
            <person name="Arensburger P."/>
            <person name="Atkinson P.W."/>
            <person name="Bidwell S."/>
            <person name="Biedler J."/>
            <person name="Birney E."/>
            <person name="Bruggner R.V."/>
            <person name="Costas J."/>
            <person name="Coy M.R."/>
            <person name="Crabtree J."/>
            <person name="Crawford M."/>
            <person name="Debruyn B."/>
            <person name="Decaprio D."/>
            <person name="Eiglmeier K."/>
            <person name="Eisenstadt E."/>
            <person name="El-Dorry H."/>
            <person name="Gelbart W.M."/>
            <person name="Gomes S.L."/>
            <person name="Hammond M."/>
            <person name="Hannick L.I."/>
            <person name="Hogan J.R."/>
            <person name="Holmes M.H."/>
            <person name="Jaffe D."/>
            <person name="Johnston J.S."/>
            <person name="Kennedy R.C."/>
            <person name="Koo H."/>
            <person name="Kravitz S."/>
            <person name="Kriventseva E.V."/>
            <person name="Kulp D."/>
            <person name="Labutti K."/>
            <person name="Lee E."/>
            <person name="Li S."/>
            <person name="Lovin D.D."/>
            <person name="Mao C."/>
            <person name="Mauceli E."/>
            <person name="Menck C.F."/>
            <person name="Miller J.R."/>
            <person name="Montgomery P."/>
            <person name="Mori A."/>
            <person name="Nascimento A.L."/>
            <person name="Naveira H.F."/>
            <person name="Nusbaum C."/>
            <person name="O'leary S."/>
            <person name="Orvis J."/>
            <person name="Pertea M."/>
            <person name="Quesneville H."/>
            <person name="Reidenbach K.R."/>
            <person name="Rogers Y.H."/>
            <person name="Roth C.W."/>
            <person name="Schneider J.R."/>
            <person name="Schatz M."/>
            <person name="Shumway M."/>
            <person name="Stanke M."/>
            <person name="Stinson E.O."/>
            <person name="Tubio J.M."/>
            <person name="Vanzee J.P."/>
            <person name="Verjovski-Almeida S."/>
            <person name="Werner D."/>
            <person name="White O."/>
            <person name="Wyder S."/>
            <person name="Zeng Q."/>
            <person name="Zhao Q."/>
            <person name="Zhao Y."/>
            <person name="Hill C.A."/>
            <person name="Raikhel A.S."/>
            <person name="Soares M.B."/>
            <person name="Knudson D.L."/>
            <person name="Lee N.H."/>
            <person name="Galagan J."/>
            <person name="Salzberg S.L."/>
            <person name="Paulsen I.T."/>
            <person name="Dimopoulos G."/>
            <person name="Collins F.H."/>
            <person name="Birren B."/>
            <person name="Fraser-Liggett C.M."/>
            <person name="Severson D.W."/>
        </authorList>
    </citation>
    <scope>NUCLEOTIDE SEQUENCE [LARGE SCALE GENOMIC DNA]</scope>
    <source>
        <strain evidence="3">Liverpool</strain>
    </source>
</reference>
<evidence type="ECO:0000256" key="1">
    <source>
        <dbReference type="ARBA" id="ARBA00008839"/>
    </source>
</evidence>
<comment type="similarity">
    <text evidence="1">Belongs to the SAPAP family.</text>
</comment>
<evidence type="ECO:0000313" key="3">
    <source>
        <dbReference type="EMBL" id="EAT36679.1"/>
    </source>
</evidence>
<dbReference type="STRING" id="7159.Q16QL4"/>